<evidence type="ECO:0000259" key="5">
    <source>
        <dbReference type="PROSITE" id="PS50146"/>
    </source>
</evidence>
<dbReference type="InterPro" id="IPR001206">
    <property type="entry name" value="Diacylglycerol_kinase_cat_dom"/>
</dbReference>
<keyword evidence="3 6" id="KW-0418">Kinase</keyword>
<dbReference type="Gene3D" id="2.60.200.40">
    <property type="match status" value="1"/>
</dbReference>
<dbReference type="InterPro" id="IPR017438">
    <property type="entry name" value="ATP-NAD_kinase_N"/>
</dbReference>
<proteinExistence type="predicted"/>
<keyword evidence="7" id="KW-1185">Reference proteome</keyword>
<dbReference type="Gene3D" id="3.40.50.10330">
    <property type="entry name" value="Probable inorganic polyphosphate/atp-NAD kinase, domain 1"/>
    <property type="match status" value="1"/>
</dbReference>
<dbReference type="STRING" id="558155.SAMN04487911_12523"/>
<reference evidence="6 7" key="1">
    <citation type="submission" date="2016-11" db="EMBL/GenBank/DDBJ databases">
        <authorList>
            <person name="Jaros S."/>
            <person name="Januszkiewicz K."/>
            <person name="Wedrychowicz H."/>
        </authorList>
    </citation>
    <scope>NUCLEOTIDE SEQUENCE [LARGE SCALE GENOMIC DNA]</scope>
    <source>
        <strain evidence="6 7">CGMCC 1.8863</strain>
    </source>
</reference>
<evidence type="ECO:0000313" key="7">
    <source>
        <dbReference type="Proteomes" id="UP000184231"/>
    </source>
</evidence>
<dbReference type="SUPFAM" id="SSF111331">
    <property type="entry name" value="NAD kinase/diacylglycerol kinase-like"/>
    <property type="match status" value="1"/>
</dbReference>
<accession>A0A1M6KBY1</accession>
<keyword evidence="1" id="KW-0808">Transferase</keyword>
<dbReference type="InterPro" id="IPR050187">
    <property type="entry name" value="Lipid_Phosphate_FormReg"/>
</dbReference>
<dbReference type="AlphaFoldDB" id="A0A1M6KBY1"/>
<dbReference type="Pfam" id="PF19279">
    <property type="entry name" value="YegS_C"/>
    <property type="match status" value="1"/>
</dbReference>
<dbReference type="PROSITE" id="PS50146">
    <property type="entry name" value="DAGK"/>
    <property type="match status" value="1"/>
</dbReference>
<dbReference type="EMBL" id="FQYX01000025">
    <property type="protein sequence ID" value="SHJ56463.1"/>
    <property type="molecule type" value="Genomic_DNA"/>
</dbReference>
<gene>
    <name evidence="6" type="ORF">SAMN04487911_12523</name>
</gene>
<protein>
    <submittedName>
        <fullName evidence="6">Lipid kinase, YegS/Rv2252/BmrU family</fullName>
    </submittedName>
</protein>
<keyword evidence="2" id="KW-0547">Nucleotide-binding</keyword>
<evidence type="ECO:0000313" key="6">
    <source>
        <dbReference type="EMBL" id="SHJ56463.1"/>
    </source>
</evidence>
<evidence type="ECO:0000256" key="3">
    <source>
        <dbReference type="ARBA" id="ARBA00022777"/>
    </source>
</evidence>
<dbReference type="PANTHER" id="PTHR12358:SF54">
    <property type="entry name" value="SPHINGOSINE KINASE RELATED PROTEIN"/>
    <property type="match status" value="1"/>
</dbReference>
<dbReference type="InterPro" id="IPR045540">
    <property type="entry name" value="YegS/DAGK_C"/>
</dbReference>
<dbReference type="Proteomes" id="UP000184231">
    <property type="component" value="Unassembled WGS sequence"/>
</dbReference>
<dbReference type="SMART" id="SM00046">
    <property type="entry name" value="DAGKc"/>
    <property type="match status" value="1"/>
</dbReference>
<dbReference type="GO" id="GO:0005524">
    <property type="term" value="F:ATP binding"/>
    <property type="evidence" value="ECO:0007669"/>
    <property type="project" value="UniProtKB-KW"/>
</dbReference>
<name>A0A1M6KBY1_9FLAO</name>
<evidence type="ECO:0000256" key="4">
    <source>
        <dbReference type="ARBA" id="ARBA00022840"/>
    </source>
</evidence>
<organism evidence="6 7">
    <name type="scientific">Arenibacter nanhaiticus</name>
    <dbReference type="NCBI Taxonomy" id="558155"/>
    <lineage>
        <taxon>Bacteria</taxon>
        <taxon>Pseudomonadati</taxon>
        <taxon>Bacteroidota</taxon>
        <taxon>Flavobacteriia</taxon>
        <taxon>Flavobacteriales</taxon>
        <taxon>Flavobacteriaceae</taxon>
        <taxon>Arenibacter</taxon>
    </lineage>
</organism>
<keyword evidence="4" id="KW-0067">ATP-binding</keyword>
<evidence type="ECO:0000256" key="1">
    <source>
        <dbReference type="ARBA" id="ARBA00022679"/>
    </source>
</evidence>
<evidence type="ECO:0000256" key="2">
    <source>
        <dbReference type="ARBA" id="ARBA00022741"/>
    </source>
</evidence>
<sequence length="302" mass="33794">MLKHIHFIINPKAGVGNNRLDLEALTPYFRKEEYTITLKYSNYKKQALELTQDSIREGAIIIVACGGDGTINDVASCLVGTSIRLGIIPFGSGNGLASNLKIPLTTDKAIAVIKQHEVVNIDVGLINEQYFFSNIGFGFDADIIKNYEASEMRTIKGYIRASIKSFREYKKERNIGVKINDSDCIKNPFMIFISNSNEMGSNISLTPKASLHDGMLDVLIVPEISKPKMLLFGMLMLIRKPHWLKDIKSYQTKNLKINKEAGNTFDSQIDGEFHKVKNDQIYISVLEKSLGVIVPRGYSDPI</sequence>
<feature type="domain" description="DAGKc" evidence="5">
    <location>
        <begin position="1"/>
        <end position="130"/>
    </location>
</feature>
<dbReference type="InterPro" id="IPR016064">
    <property type="entry name" value="NAD/diacylglycerol_kinase_sf"/>
</dbReference>
<dbReference type="GO" id="GO:0016301">
    <property type="term" value="F:kinase activity"/>
    <property type="evidence" value="ECO:0007669"/>
    <property type="project" value="UniProtKB-KW"/>
</dbReference>
<dbReference type="PANTHER" id="PTHR12358">
    <property type="entry name" value="SPHINGOSINE KINASE"/>
    <property type="match status" value="1"/>
</dbReference>
<dbReference type="Pfam" id="PF00781">
    <property type="entry name" value="DAGK_cat"/>
    <property type="match status" value="1"/>
</dbReference>
<dbReference type="RefSeq" id="WP_084668509.1">
    <property type="nucleotide sequence ID" value="NZ_FQYX01000025.1"/>
</dbReference>